<evidence type="ECO:0000313" key="1">
    <source>
        <dbReference type="EMBL" id="ATM24730.1"/>
    </source>
</evidence>
<proteinExistence type="predicted"/>
<dbReference type="EMBL" id="CP023976">
    <property type="protein sequence ID" value="ATM24730.1"/>
    <property type="molecule type" value="Genomic_DNA"/>
</dbReference>
<reference evidence="1 2" key="1">
    <citation type="submission" date="2017-10" db="EMBL/GenBank/DDBJ databases">
        <title>Streptomyces alboflavus Genome sequencing and assembly.</title>
        <authorList>
            <person name="Wang Y."/>
            <person name="Du B."/>
            <person name="Ding Y."/>
            <person name="Liu H."/>
            <person name="Hou Q."/>
            <person name="Liu K."/>
            <person name="Wang C."/>
            <person name="Yao L."/>
        </authorList>
    </citation>
    <scope>NUCLEOTIDE SEQUENCE [LARGE SCALE GENOMIC DNA]</scope>
    <source>
        <strain evidence="1 2">MDJK44</strain>
        <plasmid evidence="2">Plasmid pmdjk44.1</plasmid>
    </source>
</reference>
<accession>A0A291W359</accession>
<evidence type="ECO:0000313" key="2">
    <source>
        <dbReference type="Proteomes" id="UP000195880"/>
    </source>
</evidence>
<geneLocation type="plasmid" evidence="2">
    <name>pmdjk44.1</name>
</geneLocation>
<organism evidence="1 2">
    <name type="scientific">Streptomyces alboflavus</name>
    <dbReference type="NCBI Taxonomy" id="67267"/>
    <lineage>
        <taxon>Bacteria</taxon>
        <taxon>Bacillati</taxon>
        <taxon>Actinomycetota</taxon>
        <taxon>Actinomycetes</taxon>
        <taxon>Kitasatosporales</taxon>
        <taxon>Streptomycetaceae</taxon>
        <taxon>Streptomyces</taxon>
    </lineage>
</organism>
<protein>
    <submittedName>
        <fullName evidence="1">Uncharacterized protein</fullName>
    </submittedName>
</protein>
<dbReference type="KEGG" id="salf:SMD44_p10231"/>
<keyword evidence="1" id="KW-0614">Plasmid</keyword>
<sequence length="255" mass="27302">MQPGPHLPETDEPEALEFLQLAQSLPFSTPYTGEIVDWITRTSSAQPQPEDAGLSPPGRAVAALRRYSSSDGLAAGEVAARMRDVAHAIALVNNDHYSAEPAHSAPRDARQIASRHEVRRLCVTAGTARSLAGPGRAVVIVQPSDEHDVYWPLGNVIRTGPRLGAEERLGREVLAILAPHVRLADRLSCEGSGVLVQTRPEAVEVAWWSPEPAAESGADIPDPWTLGGVRSLCSTLLRSEGMTISQHTGALLVSR</sequence>
<dbReference type="AlphaFoldDB" id="A0A291W359"/>
<keyword evidence="2" id="KW-1185">Reference proteome</keyword>
<dbReference type="Proteomes" id="UP000195880">
    <property type="component" value="Plasmid pMDJK44.1"/>
</dbReference>
<gene>
    <name evidence="1" type="ORF">SMD44_p10231</name>
</gene>
<name>A0A291W359_9ACTN</name>